<protein>
    <submittedName>
        <fullName evidence="2">Uncharacterized protein</fullName>
    </submittedName>
</protein>
<evidence type="ECO:0000313" key="2">
    <source>
        <dbReference type="EMBL" id="PTQ52413.1"/>
    </source>
</evidence>
<feature type="transmembrane region" description="Helical" evidence="1">
    <location>
        <begin position="12"/>
        <end position="31"/>
    </location>
</feature>
<gene>
    <name evidence="2" type="ORF">BLITH_0592</name>
</gene>
<dbReference type="AlphaFoldDB" id="A0A2T5G8B8"/>
<reference evidence="2 3" key="1">
    <citation type="submission" date="2017-08" db="EMBL/GenBank/DDBJ databases">
        <title>Burning lignite coal seam in the remote Altai Mountains harbors a hydrogen-driven thermophilic microbial community.</title>
        <authorList>
            <person name="Kadnikov V.V."/>
            <person name="Mardanov A.V."/>
            <person name="Ivasenko D."/>
            <person name="Beletsky A.V."/>
            <person name="Karnachuk O.V."/>
            <person name="Ravin N.V."/>
        </authorList>
    </citation>
    <scope>NUCLEOTIDE SEQUENCE [LARGE SCALE GENOMIC DNA]</scope>
    <source>
        <strain evidence="2">AL31</strain>
    </source>
</reference>
<accession>A0A2T5G8B8</accession>
<keyword evidence="1" id="KW-0472">Membrane</keyword>
<proteinExistence type="predicted"/>
<evidence type="ECO:0000256" key="1">
    <source>
        <dbReference type="SAM" id="Phobius"/>
    </source>
</evidence>
<comment type="caution">
    <text evidence="2">The sequence shown here is derived from an EMBL/GenBank/DDBJ whole genome shotgun (WGS) entry which is preliminary data.</text>
</comment>
<sequence>MLRDRTPKSARRLLWCGTGFLGGLTTFSGLSGDVVRLGPGAGMGYGVFSLIAGWAALRAGRRLVAGPHGQSAAERGEGQR</sequence>
<keyword evidence="1" id="KW-0812">Transmembrane</keyword>
<feature type="transmembrane region" description="Helical" evidence="1">
    <location>
        <begin position="37"/>
        <end position="57"/>
    </location>
</feature>
<name>A0A2T5G8B8_9BACL</name>
<organism evidence="2 3">
    <name type="scientific">Brockia lithotrophica</name>
    <dbReference type="NCBI Taxonomy" id="933949"/>
    <lineage>
        <taxon>Bacteria</taxon>
        <taxon>Bacillati</taxon>
        <taxon>Bacillota</taxon>
        <taxon>Bacilli</taxon>
        <taxon>Bacillales</taxon>
        <taxon>Bacillales Family X. Incertae Sedis</taxon>
        <taxon>Brockia</taxon>
    </lineage>
</organism>
<evidence type="ECO:0000313" key="3">
    <source>
        <dbReference type="Proteomes" id="UP000244016"/>
    </source>
</evidence>
<dbReference type="EMBL" id="PEBW01000002">
    <property type="protein sequence ID" value="PTQ52413.1"/>
    <property type="molecule type" value="Genomic_DNA"/>
</dbReference>
<keyword evidence="1" id="KW-1133">Transmembrane helix</keyword>
<dbReference type="Proteomes" id="UP000244016">
    <property type="component" value="Unassembled WGS sequence"/>
</dbReference>